<evidence type="ECO:0000313" key="1">
    <source>
        <dbReference type="EMBL" id="KAI3809224.1"/>
    </source>
</evidence>
<reference evidence="1 2" key="2">
    <citation type="journal article" date="2022" name="Mol. Ecol. Resour.">
        <title>The genomes of chicory, endive, great burdock and yacon provide insights into Asteraceae paleo-polyploidization history and plant inulin production.</title>
        <authorList>
            <person name="Fan W."/>
            <person name="Wang S."/>
            <person name="Wang H."/>
            <person name="Wang A."/>
            <person name="Jiang F."/>
            <person name="Liu H."/>
            <person name="Zhao H."/>
            <person name="Xu D."/>
            <person name="Zhang Y."/>
        </authorList>
    </citation>
    <scope>NUCLEOTIDE SEQUENCE [LARGE SCALE GENOMIC DNA]</scope>
    <source>
        <strain evidence="2">cv. Yunnan</strain>
        <tissue evidence="1">Leaves</tissue>
    </source>
</reference>
<organism evidence="1 2">
    <name type="scientific">Smallanthus sonchifolius</name>
    <dbReference type="NCBI Taxonomy" id="185202"/>
    <lineage>
        <taxon>Eukaryota</taxon>
        <taxon>Viridiplantae</taxon>
        <taxon>Streptophyta</taxon>
        <taxon>Embryophyta</taxon>
        <taxon>Tracheophyta</taxon>
        <taxon>Spermatophyta</taxon>
        <taxon>Magnoliopsida</taxon>
        <taxon>eudicotyledons</taxon>
        <taxon>Gunneridae</taxon>
        <taxon>Pentapetalae</taxon>
        <taxon>asterids</taxon>
        <taxon>campanulids</taxon>
        <taxon>Asterales</taxon>
        <taxon>Asteraceae</taxon>
        <taxon>Asteroideae</taxon>
        <taxon>Heliantheae alliance</taxon>
        <taxon>Millerieae</taxon>
        <taxon>Smallanthus</taxon>
    </lineage>
</organism>
<reference evidence="2" key="1">
    <citation type="journal article" date="2022" name="Mol. Ecol. Resour.">
        <title>The genomes of chicory, endive, great burdock and yacon provide insights into Asteraceae palaeo-polyploidization history and plant inulin production.</title>
        <authorList>
            <person name="Fan W."/>
            <person name="Wang S."/>
            <person name="Wang H."/>
            <person name="Wang A."/>
            <person name="Jiang F."/>
            <person name="Liu H."/>
            <person name="Zhao H."/>
            <person name="Xu D."/>
            <person name="Zhang Y."/>
        </authorList>
    </citation>
    <scope>NUCLEOTIDE SEQUENCE [LARGE SCALE GENOMIC DNA]</scope>
    <source>
        <strain evidence="2">cv. Yunnan</strain>
    </source>
</reference>
<keyword evidence="2" id="KW-1185">Reference proteome</keyword>
<name>A0ACB9IMR0_9ASTR</name>
<gene>
    <name evidence="1" type="ORF">L1987_25194</name>
</gene>
<protein>
    <submittedName>
        <fullName evidence="1">Uncharacterized protein</fullName>
    </submittedName>
</protein>
<dbReference type="EMBL" id="CM042025">
    <property type="protein sequence ID" value="KAI3809224.1"/>
    <property type="molecule type" value="Genomic_DNA"/>
</dbReference>
<sequence length="616" mass="69675">MAVVLDPLPAAPVTASSLAPGFRFHPTDEELVRYYLRRKVCGKSFRFDAISDVDVYKVEPWDLPGLSRLKTRDLEWYFFSVLDKKYGNGSRTNRATDRGYWKTTGKDRSVYHRSQLVGMKKTLVYHIGRPPKGERTNWVMHEYRLIDQELERAGIVQDAFVLCRIFRKSGPGPKNGEQYGAPLVEEEWEDDDLAMVPKQDFAEELPVDIDDAYLDADDLEQILGSDMPEEHPLLQLEFHQGDDVSSGVVSTETIDDPQNLWVGEGEGEGQPQADQAEGPKLFDLPIQNVLDPTSVKHEYISETSNTDDFDVDYLLDEPYFDASTSDFQINGSSFLEGDDLKNDVKTEPGLDMFDEYSALLTPPTNNLEFTFDPLENDNILQNANKEIHQLSEISPEFFEVQDSDFASTSDQENPDLETGNMERTHETCEASQHLLEGQRNSLVPSSKQEDSDLPTDFAYPFLHRTSCVLENISAPPAFASESHAKYLAAASQASTSVRVTTGMIRIRDVTFTGSKLDWSLGKNGHLNIVLSLQLEQSEANSHETVGLTSRKPNSSVPRSWFYCLFLWIMVLSLSFKIRSLVCPRHEMMEDVYLLKVVGKNIRKILGNNFNAYVELE</sequence>
<comment type="caution">
    <text evidence="1">The sequence shown here is derived from an EMBL/GenBank/DDBJ whole genome shotgun (WGS) entry which is preliminary data.</text>
</comment>
<evidence type="ECO:0000313" key="2">
    <source>
        <dbReference type="Proteomes" id="UP001056120"/>
    </source>
</evidence>
<accession>A0ACB9IMR0</accession>
<dbReference type="Proteomes" id="UP001056120">
    <property type="component" value="Linkage Group LG08"/>
</dbReference>
<proteinExistence type="predicted"/>